<dbReference type="Pfam" id="PF02631">
    <property type="entry name" value="RecX_HTH2"/>
    <property type="match status" value="1"/>
</dbReference>
<keyword evidence="4" id="KW-0963">Cytoplasm</keyword>
<dbReference type="PANTHER" id="PTHR33602:SF1">
    <property type="entry name" value="REGULATORY PROTEIN RECX FAMILY PROTEIN"/>
    <property type="match status" value="1"/>
</dbReference>
<organism evidence="7 8">
    <name type="scientific">Candidatus Kerfeldbacteria bacterium CG08_land_8_20_14_0_20_42_7</name>
    <dbReference type="NCBI Taxonomy" id="2014245"/>
    <lineage>
        <taxon>Bacteria</taxon>
        <taxon>Candidatus Kerfeldiibacteriota</taxon>
    </lineage>
</organism>
<sequence length="194" mass="22725">MKYEVKMFCDMNQETYSHIREKIIDYLSRQGFSERKLFKKVTDLRKRYPSTARYAGYIGSNVQQVINDLKLEGVINDESYARDVLRQLKNKKDGPERIRQKLYCRLIPKETIELVMAEFSQSGFSQDFVSIIRETRRKKDELRKKLGTGKKAGYVLFQKLYAFLAQKGYYPDDISKIIEQSGKAHGVKPESDDL</sequence>
<protein>
    <recommendedName>
        <fullName evidence="3">Regulatory protein RecX</fullName>
    </recommendedName>
</protein>
<dbReference type="AlphaFoldDB" id="A0A2H0YS50"/>
<evidence type="ECO:0000313" key="8">
    <source>
        <dbReference type="Proteomes" id="UP000228711"/>
    </source>
</evidence>
<evidence type="ECO:0000259" key="6">
    <source>
        <dbReference type="Pfam" id="PF21981"/>
    </source>
</evidence>
<evidence type="ECO:0000256" key="2">
    <source>
        <dbReference type="ARBA" id="ARBA00009695"/>
    </source>
</evidence>
<dbReference type="Proteomes" id="UP000228711">
    <property type="component" value="Unassembled WGS sequence"/>
</dbReference>
<dbReference type="InterPro" id="IPR053924">
    <property type="entry name" value="RecX_HTH_2nd"/>
</dbReference>
<evidence type="ECO:0000259" key="5">
    <source>
        <dbReference type="Pfam" id="PF02631"/>
    </source>
</evidence>
<evidence type="ECO:0000256" key="4">
    <source>
        <dbReference type="ARBA" id="ARBA00022490"/>
    </source>
</evidence>
<comment type="caution">
    <text evidence="7">The sequence shown here is derived from an EMBL/GenBank/DDBJ whole genome shotgun (WGS) entry which is preliminary data.</text>
</comment>
<reference evidence="8" key="1">
    <citation type="submission" date="2017-09" db="EMBL/GenBank/DDBJ databases">
        <title>Depth-based differentiation of microbial function through sediment-hosted aquifers and enrichment of novel symbionts in the deep terrestrial subsurface.</title>
        <authorList>
            <person name="Probst A.J."/>
            <person name="Ladd B."/>
            <person name="Jarett J.K."/>
            <person name="Geller-Mcgrath D.E."/>
            <person name="Sieber C.M.K."/>
            <person name="Emerson J.B."/>
            <person name="Anantharaman K."/>
            <person name="Thomas B.C."/>
            <person name="Malmstrom R."/>
            <person name="Stieglmeier M."/>
            <person name="Klingl A."/>
            <person name="Woyke T."/>
            <person name="Ryan C.M."/>
            <person name="Banfield J.F."/>
        </authorList>
    </citation>
    <scope>NUCLEOTIDE SEQUENCE [LARGE SCALE GENOMIC DNA]</scope>
</reference>
<dbReference type="InterPro" id="IPR053925">
    <property type="entry name" value="RecX_HTH_3rd"/>
</dbReference>
<dbReference type="GO" id="GO:0006282">
    <property type="term" value="P:regulation of DNA repair"/>
    <property type="evidence" value="ECO:0007669"/>
    <property type="project" value="InterPro"/>
</dbReference>
<dbReference type="EMBL" id="PEXV01000122">
    <property type="protein sequence ID" value="PIS41325.1"/>
    <property type="molecule type" value="Genomic_DNA"/>
</dbReference>
<dbReference type="InterPro" id="IPR003783">
    <property type="entry name" value="Regulatory_RecX"/>
</dbReference>
<comment type="similarity">
    <text evidence="2">Belongs to the RecX family.</text>
</comment>
<feature type="domain" description="RecX third three-helical" evidence="6">
    <location>
        <begin position="141"/>
        <end position="178"/>
    </location>
</feature>
<dbReference type="InterPro" id="IPR036388">
    <property type="entry name" value="WH-like_DNA-bd_sf"/>
</dbReference>
<proteinExistence type="inferred from homology"/>
<gene>
    <name evidence="7" type="ORF">COT25_03740</name>
</gene>
<comment type="subcellular location">
    <subcellularLocation>
        <location evidence="1">Cytoplasm</location>
    </subcellularLocation>
</comment>
<dbReference type="Gene3D" id="1.10.10.10">
    <property type="entry name" value="Winged helix-like DNA-binding domain superfamily/Winged helix DNA-binding domain"/>
    <property type="match status" value="2"/>
</dbReference>
<evidence type="ECO:0000313" key="7">
    <source>
        <dbReference type="EMBL" id="PIS41325.1"/>
    </source>
</evidence>
<evidence type="ECO:0000256" key="1">
    <source>
        <dbReference type="ARBA" id="ARBA00004496"/>
    </source>
</evidence>
<feature type="domain" description="RecX second three-helical" evidence="5">
    <location>
        <begin position="76"/>
        <end position="115"/>
    </location>
</feature>
<dbReference type="GO" id="GO:0005737">
    <property type="term" value="C:cytoplasm"/>
    <property type="evidence" value="ECO:0007669"/>
    <property type="project" value="UniProtKB-SubCell"/>
</dbReference>
<name>A0A2H0YS50_9BACT</name>
<accession>A0A2H0YS50</accession>
<dbReference type="PANTHER" id="PTHR33602">
    <property type="entry name" value="REGULATORY PROTEIN RECX FAMILY PROTEIN"/>
    <property type="match status" value="1"/>
</dbReference>
<dbReference type="Pfam" id="PF21981">
    <property type="entry name" value="RecX_HTH3"/>
    <property type="match status" value="1"/>
</dbReference>
<evidence type="ECO:0000256" key="3">
    <source>
        <dbReference type="ARBA" id="ARBA00018111"/>
    </source>
</evidence>